<sequence length="185" mass="20005">MTAKGAATRQRIVDAAAQLIRTAGAAGTSLDDVRAATATSKSQLFHYFPDGRADLLLAVAEHEAAQVLAVQRPWLDDLTTRESWRQWRDAVLRHYVELGDRCPLGVLTAELGKSSPETRAVVGELYDTWEAELARGTQAMGVERPLEVARAILVAIQGGVVMLRATGRVSYLETGLDAGLAPLLR</sequence>
<evidence type="ECO:0000313" key="7">
    <source>
        <dbReference type="Proteomes" id="UP000609879"/>
    </source>
</evidence>
<name>A0ABQ3YE42_9ACTN</name>
<comment type="caution">
    <text evidence="6">The sequence shown here is derived from an EMBL/GenBank/DDBJ whole genome shotgun (WGS) entry which is preliminary data.</text>
</comment>
<dbReference type="SUPFAM" id="SSF48498">
    <property type="entry name" value="Tetracyclin repressor-like, C-terminal domain"/>
    <property type="match status" value="1"/>
</dbReference>
<dbReference type="EMBL" id="BOMI01000144">
    <property type="protein sequence ID" value="GID78262.1"/>
    <property type="molecule type" value="Genomic_DNA"/>
</dbReference>
<feature type="domain" description="HTH tetR-type" evidence="5">
    <location>
        <begin position="6"/>
        <end position="66"/>
    </location>
</feature>
<dbReference type="PANTHER" id="PTHR47506">
    <property type="entry name" value="TRANSCRIPTIONAL REGULATORY PROTEIN"/>
    <property type="match status" value="1"/>
</dbReference>
<feature type="DNA-binding region" description="H-T-H motif" evidence="4">
    <location>
        <begin position="29"/>
        <end position="48"/>
    </location>
</feature>
<evidence type="ECO:0000313" key="6">
    <source>
        <dbReference type="EMBL" id="GID78262.1"/>
    </source>
</evidence>
<keyword evidence="3" id="KW-0804">Transcription</keyword>
<evidence type="ECO:0000259" key="5">
    <source>
        <dbReference type="PROSITE" id="PS50977"/>
    </source>
</evidence>
<dbReference type="Pfam" id="PF00440">
    <property type="entry name" value="TetR_N"/>
    <property type="match status" value="1"/>
</dbReference>
<reference evidence="6 7" key="1">
    <citation type="submission" date="2021-01" db="EMBL/GenBank/DDBJ databases">
        <title>Whole genome shotgun sequence of Actinoplanes deccanensis NBRC 13994.</title>
        <authorList>
            <person name="Komaki H."/>
            <person name="Tamura T."/>
        </authorList>
    </citation>
    <scope>NUCLEOTIDE SEQUENCE [LARGE SCALE GENOMIC DNA]</scope>
    <source>
        <strain evidence="6 7">NBRC 13994</strain>
    </source>
</reference>
<dbReference type="InterPro" id="IPR036271">
    <property type="entry name" value="Tet_transcr_reg_TetR-rel_C_sf"/>
</dbReference>
<dbReference type="SUPFAM" id="SSF46689">
    <property type="entry name" value="Homeodomain-like"/>
    <property type="match status" value="1"/>
</dbReference>
<evidence type="ECO:0000256" key="1">
    <source>
        <dbReference type="ARBA" id="ARBA00023015"/>
    </source>
</evidence>
<keyword evidence="2 4" id="KW-0238">DNA-binding</keyword>
<keyword evidence="7" id="KW-1185">Reference proteome</keyword>
<organism evidence="6 7">
    <name type="scientific">Paractinoplanes deccanensis</name>
    <dbReference type="NCBI Taxonomy" id="113561"/>
    <lineage>
        <taxon>Bacteria</taxon>
        <taxon>Bacillati</taxon>
        <taxon>Actinomycetota</taxon>
        <taxon>Actinomycetes</taxon>
        <taxon>Micromonosporales</taxon>
        <taxon>Micromonosporaceae</taxon>
        <taxon>Paractinoplanes</taxon>
    </lineage>
</organism>
<dbReference type="PANTHER" id="PTHR47506:SF3">
    <property type="entry name" value="HTH-TYPE TRANSCRIPTIONAL REGULATOR LMRA"/>
    <property type="match status" value="1"/>
</dbReference>
<dbReference type="Proteomes" id="UP000609879">
    <property type="component" value="Unassembled WGS sequence"/>
</dbReference>
<evidence type="ECO:0000256" key="4">
    <source>
        <dbReference type="PROSITE-ProRule" id="PRU00335"/>
    </source>
</evidence>
<dbReference type="InterPro" id="IPR009057">
    <property type="entry name" value="Homeodomain-like_sf"/>
</dbReference>
<dbReference type="InterPro" id="IPR054156">
    <property type="entry name" value="YxaF_TetR_C"/>
</dbReference>
<dbReference type="InterPro" id="IPR001647">
    <property type="entry name" value="HTH_TetR"/>
</dbReference>
<proteinExistence type="predicted"/>
<dbReference type="Pfam" id="PF21993">
    <property type="entry name" value="TetR_C_13_2"/>
    <property type="match status" value="1"/>
</dbReference>
<dbReference type="Gene3D" id="1.10.357.10">
    <property type="entry name" value="Tetracycline Repressor, domain 2"/>
    <property type="match status" value="1"/>
</dbReference>
<dbReference type="PROSITE" id="PS50977">
    <property type="entry name" value="HTH_TETR_2"/>
    <property type="match status" value="1"/>
</dbReference>
<protein>
    <submittedName>
        <fullName evidence="6">TetR family transcriptional regulator</fullName>
    </submittedName>
</protein>
<evidence type="ECO:0000256" key="3">
    <source>
        <dbReference type="ARBA" id="ARBA00023163"/>
    </source>
</evidence>
<accession>A0ABQ3YE42</accession>
<keyword evidence="1" id="KW-0805">Transcription regulation</keyword>
<evidence type="ECO:0000256" key="2">
    <source>
        <dbReference type="ARBA" id="ARBA00023125"/>
    </source>
</evidence>
<gene>
    <name evidence="6" type="ORF">Ade02nite_69030</name>
</gene>